<accession>A0A1R1BPU5</accession>
<gene>
    <name evidence="1" type="ORF">BK131_20110</name>
</gene>
<organism evidence="1 2">
    <name type="scientific">Paenibacillus amylolyticus</name>
    <dbReference type="NCBI Taxonomy" id="1451"/>
    <lineage>
        <taxon>Bacteria</taxon>
        <taxon>Bacillati</taxon>
        <taxon>Bacillota</taxon>
        <taxon>Bacilli</taxon>
        <taxon>Bacillales</taxon>
        <taxon>Paenibacillaceae</taxon>
        <taxon>Paenibacillus</taxon>
    </lineage>
</organism>
<proteinExistence type="predicted"/>
<evidence type="ECO:0000313" key="2">
    <source>
        <dbReference type="Proteomes" id="UP000187134"/>
    </source>
</evidence>
<dbReference type="EMBL" id="MRTJ01000009">
    <property type="protein sequence ID" value="OMF11781.1"/>
    <property type="molecule type" value="Genomic_DNA"/>
</dbReference>
<dbReference type="AlphaFoldDB" id="A0A1R1BPU5"/>
<dbReference type="Proteomes" id="UP000187134">
    <property type="component" value="Unassembled WGS sequence"/>
</dbReference>
<name>A0A1R1BPU5_PAEAM</name>
<reference evidence="1 2" key="1">
    <citation type="submission" date="2016-11" db="EMBL/GenBank/DDBJ databases">
        <title>Paenibacillus species isolates.</title>
        <authorList>
            <person name="Beno S.M."/>
        </authorList>
    </citation>
    <scope>NUCLEOTIDE SEQUENCE [LARGE SCALE GENOMIC DNA]</scope>
    <source>
        <strain evidence="1 2">FSL H8-0246</strain>
    </source>
</reference>
<comment type="caution">
    <text evidence="1">The sequence shown here is derived from an EMBL/GenBank/DDBJ whole genome shotgun (WGS) entry which is preliminary data.</text>
</comment>
<evidence type="ECO:0000313" key="1">
    <source>
        <dbReference type="EMBL" id="OMF11781.1"/>
    </source>
</evidence>
<evidence type="ECO:0008006" key="3">
    <source>
        <dbReference type="Google" id="ProtNLM"/>
    </source>
</evidence>
<protein>
    <recommendedName>
        <fullName evidence="3">Apea-like HEPN domain-containing protein</fullName>
    </recommendedName>
</protein>
<dbReference type="OrthoDB" id="1237440at2"/>
<sequence length="447" mass="52656">MDVRTKYLLDYPKFQTSFIVSCKPGHSEITILDIYESGGYQNELEIMISQEGSIYYLTIYPKKDKERKFDNNKRSFLEKIKIVCDYISIVYDNQTIDYMRKISESVYVLEREFRTLIEIIFLKEKGVNWYKHLFKNTEREKKRTINRDKIVELLNNPLDDLDFVHLKDFVEERIKFSSSSISDKLNSIEGLLSSNENIVGTRKDIDELLSTLKEIKELTSTRNTELSVSTLYKHITSELADEWDELYNFRNPWAHNHCLMTKSDFVKYETLAVSVLKKIRTEITLLSLLYSKEDFSMSGDKIRLSISRFSSLGTSFCRMKLEFKSKDIQQMLEVSDATYVDFIEILRILTEFSGFQNHNFDIKYIQMNPFITGKIEEYGRELLANSELEQKLDENLLELEELLKKYNGNYNLRKLEGTAFTLKKDVDKYLKQISHEITQLGDNHPSE</sequence>